<organism evidence="7 8">
    <name type="scientific">macacine betaherpesvirus 9</name>
    <dbReference type="NCBI Taxonomy" id="2560568"/>
    <lineage>
        <taxon>Viruses</taxon>
        <taxon>Duplodnaviria</taxon>
        <taxon>Heunggongvirae</taxon>
        <taxon>Peploviricota</taxon>
        <taxon>Herviviricetes</taxon>
        <taxon>Herpesvirales</taxon>
        <taxon>Orthoherpesviridae</taxon>
        <taxon>Betaherpesvirinae</taxon>
        <taxon>Roseolovirus</taxon>
        <taxon>Roseolovirus macacinebeta9</taxon>
    </lineage>
</organism>
<keyword evidence="7" id="KW-0547">Nucleotide-binding</keyword>
<keyword evidence="3" id="KW-0235">DNA replication</keyword>
<dbReference type="GO" id="GO:0004386">
    <property type="term" value="F:helicase activity"/>
    <property type="evidence" value="ECO:0007669"/>
    <property type="project" value="UniProtKB-KW"/>
</dbReference>
<name>A0A191S3S5_9BETA</name>
<proteinExistence type="inferred from homology"/>
<keyword evidence="1" id="KW-1048">Host nucleus</keyword>
<sequence length="860" mass="100794">MTTVLFATEYDAAHVIVNILCKNPGEHLIFPIIVKYKPSKNVYFCMQTQKCRFSKRLDTVFICDQDSLNFSFYVTNALPIKSDDIVNSLNDEETENLYKELLLLQNPDNKNIEFRSLVFFYKTLMIKHLTNKYIMPTSPFWFLSTYGQTEGMLLLTMYYYLFEEQKSTIATTKNYVQCFSDKLGDMVFTYSSMSEFITITLKSNFRKQCVLFSKYAKQKNLRDREEFLYLDKQIDIFRNNVCLTNSFLVHYIYIAYSTALEKKKLITYSNLTSYNPALPIESQCQENMLILGNSLYSDLISVMKKYFNEESYFQNYVDIKRFSSDQLNVEEYLYKTRSEKNCVIAINSDQICKLVNKCNKHSEGFFSPLKPNLQGLLKILASKKTISMHGQSVSRREYIHKTFTHPIPLFRVQLLYKNVYCLGNEENWYKNMGFTETLQFLPDEYVSDEILTSSFWLQETNFLSEDVDKQFYATRHEIFNEYLPVTNYIGDLDLPLQDSVMITESDFFAMCRLMRNVFIKAWQEIFPEIDTESHPIFFFKSDCNNLDRYAESDLCLDAVHRPFCTCRKKIGLRISIPVPCGKAIIGSEPLKQISKIFNHLMCLNQDLIRILNSIIFPGECFDVGIYNTGRCIRVGYMYKVDQETKRYLYGRLKPIFIVPQKMKIDYKTFVQMQLDLNNILHHGTKSAKITEIVYNISDRACPKDFSFIDSRAKQIWHKKNITLESLCLKYLHLHGFSDTNSLSYDDLLVTFTRSIAWPQIMQKNIQHCESRIVSQFQHITFIKTDAKNVQIKKIQNGKLTDFNCLTRNHKGNRENVLVFLEFKVDGNRILIILWSTCFTTKCKSNTKQVHSSISLDNVNL</sequence>
<protein>
    <submittedName>
        <fullName evidence="7">Helicase-primase primase subunit</fullName>
    </submittedName>
</protein>
<evidence type="ECO:0000256" key="6">
    <source>
        <dbReference type="ARBA" id="ARBA00022833"/>
    </source>
</evidence>
<dbReference type="EMBL" id="KU351741">
    <property type="protein sequence ID" value="ANC96524.1"/>
    <property type="molecule type" value="Genomic_DNA"/>
</dbReference>
<keyword evidence="7" id="KW-0347">Helicase</keyword>
<evidence type="ECO:0000256" key="1">
    <source>
        <dbReference type="ARBA" id="ARBA00022562"/>
    </source>
</evidence>
<evidence type="ECO:0000313" key="7">
    <source>
        <dbReference type="EMBL" id="ANC96524.1"/>
    </source>
</evidence>
<dbReference type="GO" id="GO:0039686">
    <property type="term" value="P:bidirectional double-stranded viral DNA replication"/>
    <property type="evidence" value="ECO:0007669"/>
    <property type="project" value="InterPro"/>
</dbReference>
<dbReference type="Pfam" id="PF03121">
    <property type="entry name" value="Herpes_UL52"/>
    <property type="match status" value="1"/>
</dbReference>
<evidence type="ECO:0000256" key="5">
    <source>
        <dbReference type="ARBA" id="ARBA00022771"/>
    </source>
</evidence>
<gene>
    <name evidence="7" type="primary">U43</name>
</gene>
<reference evidence="7 8" key="1">
    <citation type="journal article" date="2016" name="J. Virol.">
        <title>Complete Unique Genome Sequence, Expression Profile, and Salivary Gland Tissue Tropism of the Herpesvirus 7 Homolog in Pigtailed Macaques.</title>
        <authorList>
            <person name="Staheli J.P."/>
            <person name="Dyen M.R."/>
            <person name="Basom R."/>
            <person name="Fitzgibbon M."/>
            <person name="Barcy S."/>
        </authorList>
    </citation>
    <scope>NUCLEOTIDE SEQUENCE [LARGE SCALE GENOMIC DNA]</scope>
</reference>
<dbReference type="GO" id="GO:0006260">
    <property type="term" value="P:DNA replication"/>
    <property type="evidence" value="ECO:0007669"/>
    <property type="project" value="UniProtKB-KW"/>
</dbReference>
<keyword evidence="7" id="KW-0378">Hydrolase</keyword>
<dbReference type="RefSeq" id="YP_009253947.1">
    <property type="nucleotide sequence ID" value="NC_030200.1"/>
</dbReference>
<dbReference type="KEGG" id="vg:27912101"/>
<dbReference type="GO" id="GO:0003899">
    <property type="term" value="F:DNA-directed RNA polymerase activity"/>
    <property type="evidence" value="ECO:0007669"/>
    <property type="project" value="InterPro"/>
</dbReference>
<keyword evidence="5" id="KW-0863">Zinc-finger</keyword>
<evidence type="ECO:0000256" key="3">
    <source>
        <dbReference type="ARBA" id="ARBA00022705"/>
    </source>
</evidence>
<dbReference type="GeneID" id="27912101"/>
<evidence type="ECO:0000256" key="2">
    <source>
        <dbReference type="ARBA" id="ARBA00022679"/>
    </source>
</evidence>
<dbReference type="InterPro" id="IPR033685">
    <property type="entry name" value="HSV_PRIM"/>
</dbReference>
<dbReference type="Proteomes" id="UP000202843">
    <property type="component" value="Segment"/>
</dbReference>
<dbReference type="HAMAP" id="MF_04011">
    <property type="entry name" value="HSV_PRIM"/>
    <property type="match status" value="1"/>
</dbReference>
<keyword evidence="2" id="KW-0808">Transferase</keyword>
<accession>A0A191S3S5</accession>
<evidence type="ECO:0000313" key="8">
    <source>
        <dbReference type="Proteomes" id="UP000202843"/>
    </source>
</evidence>
<evidence type="ECO:0000256" key="4">
    <source>
        <dbReference type="ARBA" id="ARBA00022723"/>
    </source>
</evidence>
<dbReference type="OrthoDB" id="917at10239"/>
<keyword evidence="6" id="KW-0862">Zinc</keyword>
<dbReference type="GO" id="GO:0008270">
    <property type="term" value="F:zinc ion binding"/>
    <property type="evidence" value="ECO:0007669"/>
    <property type="project" value="UniProtKB-KW"/>
</dbReference>
<keyword evidence="4" id="KW-0479">Metal-binding</keyword>
<keyword evidence="8" id="KW-1185">Reference proteome</keyword>
<keyword evidence="7" id="KW-0067">ATP-binding</keyword>